<evidence type="ECO:0000256" key="1">
    <source>
        <dbReference type="ARBA" id="ARBA00004123"/>
    </source>
</evidence>
<dbReference type="InterPro" id="IPR036864">
    <property type="entry name" value="Zn2-C6_fun-type_DNA-bd_sf"/>
</dbReference>
<evidence type="ECO:0000256" key="2">
    <source>
        <dbReference type="ARBA" id="ARBA00022723"/>
    </source>
</evidence>
<dbReference type="Proteomes" id="UP000275385">
    <property type="component" value="Unassembled WGS sequence"/>
</dbReference>
<dbReference type="GO" id="GO:0045944">
    <property type="term" value="P:positive regulation of transcription by RNA polymerase II"/>
    <property type="evidence" value="ECO:0007669"/>
    <property type="project" value="TreeGrafter"/>
</dbReference>
<dbReference type="CDD" id="cd12148">
    <property type="entry name" value="fungal_TF_MHR"/>
    <property type="match status" value="2"/>
</dbReference>
<comment type="subcellular location">
    <subcellularLocation>
        <location evidence="1">Nucleus</location>
    </subcellularLocation>
</comment>
<dbReference type="Pfam" id="PF00172">
    <property type="entry name" value="Zn_clus"/>
    <property type="match status" value="2"/>
</dbReference>
<reference evidence="10 11" key="1">
    <citation type="submission" date="2018-08" db="EMBL/GenBank/DDBJ databases">
        <title>Draft genome of the lignicolous fungus Coniochaeta pulveracea.</title>
        <authorList>
            <person name="Borstlap C.J."/>
            <person name="De Witt R.N."/>
            <person name="Botha A."/>
            <person name="Volschenk H."/>
        </authorList>
    </citation>
    <scope>NUCLEOTIDE SEQUENCE [LARGE SCALE GENOMIC DNA]</scope>
    <source>
        <strain evidence="10 11">CAB683</strain>
    </source>
</reference>
<accession>A0A420Y958</accession>
<dbReference type="GO" id="GO:0005634">
    <property type="term" value="C:nucleus"/>
    <property type="evidence" value="ECO:0007669"/>
    <property type="project" value="UniProtKB-SubCell"/>
</dbReference>
<dbReference type="Pfam" id="PF04082">
    <property type="entry name" value="Fungal_trans"/>
    <property type="match status" value="1"/>
</dbReference>
<evidence type="ECO:0000313" key="11">
    <source>
        <dbReference type="Proteomes" id="UP000275385"/>
    </source>
</evidence>
<dbReference type="SMART" id="SM00066">
    <property type="entry name" value="GAL4"/>
    <property type="match status" value="2"/>
</dbReference>
<sequence>MKNSSRNRSTLSCARCYQMKKKCDRKAPSCSRCLRSRTPCLGINRTSETEIPRSIVRYLEHRLGELEGSPAESGKRYNALSSDQSQPSRPGDAWDRVLQAARLAIASVCTPALLLGEQGIYYEARLFYASERPPLKIPVRGVYYDEPPRTAGWSAAESRLSHTRALTIPYEVAKVLFDNYLLSILPRYPCFAEADLVELFNQFFANRNDQTQISSESTCFIVSMVLAISSLTSKARDFRRVVTLSESLHRDAMAHSSFLGETSIRSLQCLLLLVQMSLLLPYTGNLWYMSGEAMRLAVALGLHQEADRHCTLSTAERELRRRIFWTTYEVERTIAIASGCPLAISDDHISTEMPNERHDFETLGSGINLGQGYRTRMNQFLHHLQLSRIQTEIHQVKFFDHGLPEGMVDYDHWLQHMESSIQAWQEGSTSDHGVPEWSVSAANHSRLLLHRPCSRIIVPPDTSLQAASAASIRMINCYWSLVQAGNMFSPFQHVYSGFQAGMVLIYALRNHGRTLRESSLEDEVHRALDLLVRLFLVLSARWPAASDTASYVQELKATTIRDISAAGDNHEPSAYDMNLLAELDFLVTQRRIHSIYHQNIPVPTEEGWMQSEPQPFAGVPSPFPDDMWREFINTGFDFDVGDDAPYLGQAGDNHPMANSFDACVDTVQAPTRNSSPVHGPAVDIETLIDAIPACGYCRNQHLKCDREFPSCRICRRSHRQCTYFDVVSQQDIPRSYVHNLCERLKTLSQNGGLDIGPPSSLPPARASVDRAAGRHGVFVPLLHHDAHQAGSASSVNGGLSSTPAAPDNCFYGPSSALLNLRTATALNPTTSAGQDFQLLAVPVPAPTRFDGINIGPPPKEVARSLFDLFSRSINTFYPTVKDGQLEHIMAALYDTKGSLTDRDQELFYLVLAISSQLARGSDQSLVLKPEAYLRKATSLMERSHHSWLHVNQLFLLQRTLLISVYLLLSPGSGDIWRNLGFSIRMYFDLAHRPIETDDMDDGLMDMLCRALYCLEGQVSIAFGRPSLLVIGDTIREVRNIRAVKARACTNHGDRT</sequence>
<organism evidence="10 11">
    <name type="scientific">Coniochaeta pulveracea</name>
    <dbReference type="NCBI Taxonomy" id="177199"/>
    <lineage>
        <taxon>Eukaryota</taxon>
        <taxon>Fungi</taxon>
        <taxon>Dikarya</taxon>
        <taxon>Ascomycota</taxon>
        <taxon>Pezizomycotina</taxon>
        <taxon>Sordariomycetes</taxon>
        <taxon>Sordariomycetidae</taxon>
        <taxon>Coniochaetales</taxon>
        <taxon>Coniochaetaceae</taxon>
        <taxon>Coniochaeta</taxon>
    </lineage>
</organism>
<dbReference type="PROSITE" id="PS50048">
    <property type="entry name" value="ZN2_CY6_FUNGAL_2"/>
    <property type="match status" value="2"/>
</dbReference>
<feature type="domain" description="Zn(2)-C6 fungal-type" evidence="9">
    <location>
        <begin position="693"/>
        <end position="723"/>
    </location>
</feature>
<dbReference type="CDD" id="cd00067">
    <property type="entry name" value="GAL4"/>
    <property type="match status" value="2"/>
</dbReference>
<dbReference type="PANTHER" id="PTHR47782:SF1">
    <property type="entry name" value="PYRIMIDINE PATHWAY REGULATORY PROTEIN 1"/>
    <property type="match status" value="1"/>
</dbReference>
<protein>
    <recommendedName>
        <fullName evidence="9">Zn(2)-C6 fungal-type domain-containing protein</fullName>
    </recommendedName>
</protein>
<name>A0A420Y958_9PEZI</name>
<dbReference type="GO" id="GO:0008270">
    <property type="term" value="F:zinc ion binding"/>
    <property type="evidence" value="ECO:0007669"/>
    <property type="project" value="InterPro"/>
</dbReference>
<feature type="region of interest" description="Disordered" evidence="8">
    <location>
        <begin position="67"/>
        <end position="92"/>
    </location>
</feature>
<dbReference type="AlphaFoldDB" id="A0A420Y958"/>
<dbReference type="EMBL" id="QVQW01000031">
    <property type="protein sequence ID" value="RKU44411.1"/>
    <property type="molecule type" value="Genomic_DNA"/>
</dbReference>
<evidence type="ECO:0000256" key="3">
    <source>
        <dbReference type="ARBA" id="ARBA00022833"/>
    </source>
</evidence>
<evidence type="ECO:0000256" key="5">
    <source>
        <dbReference type="ARBA" id="ARBA00023125"/>
    </source>
</evidence>
<feature type="compositionally biased region" description="Polar residues" evidence="8">
    <location>
        <begin position="79"/>
        <end position="88"/>
    </location>
</feature>
<evidence type="ECO:0000256" key="4">
    <source>
        <dbReference type="ARBA" id="ARBA00023015"/>
    </source>
</evidence>
<dbReference type="InterPro" id="IPR001138">
    <property type="entry name" value="Zn2Cys6_DnaBD"/>
</dbReference>
<evidence type="ECO:0000256" key="6">
    <source>
        <dbReference type="ARBA" id="ARBA00023163"/>
    </source>
</evidence>
<evidence type="ECO:0000259" key="9">
    <source>
        <dbReference type="PROSITE" id="PS50048"/>
    </source>
</evidence>
<evidence type="ECO:0000313" key="10">
    <source>
        <dbReference type="EMBL" id="RKU44411.1"/>
    </source>
</evidence>
<dbReference type="GO" id="GO:0000981">
    <property type="term" value="F:DNA-binding transcription factor activity, RNA polymerase II-specific"/>
    <property type="evidence" value="ECO:0007669"/>
    <property type="project" value="InterPro"/>
</dbReference>
<feature type="domain" description="Zn(2)-C6 fungal-type" evidence="9">
    <location>
        <begin position="12"/>
        <end position="40"/>
    </location>
</feature>
<dbReference type="PANTHER" id="PTHR47782">
    <property type="entry name" value="ZN(II)2CYS6 TRANSCRIPTION FACTOR (EUROFUNG)-RELATED"/>
    <property type="match status" value="1"/>
</dbReference>
<proteinExistence type="predicted"/>
<keyword evidence="7" id="KW-0539">Nucleus</keyword>
<keyword evidence="11" id="KW-1185">Reference proteome</keyword>
<comment type="caution">
    <text evidence="10">The sequence shown here is derived from an EMBL/GenBank/DDBJ whole genome shotgun (WGS) entry which is preliminary data.</text>
</comment>
<dbReference type="GO" id="GO:0006351">
    <property type="term" value="P:DNA-templated transcription"/>
    <property type="evidence" value="ECO:0007669"/>
    <property type="project" value="InterPro"/>
</dbReference>
<keyword evidence="4" id="KW-0805">Transcription regulation</keyword>
<gene>
    <name evidence="10" type="ORF">DL546_006086</name>
</gene>
<dbReference type="GO" id="GO:0043565">
    <property type="term" value="F:sequence-specific DNA binding"/>
    <property type="evidence" value="ECO:0007669"/>
    <property type="project" value="TreeGrafter"/>
</dbReference>
<dbReference type="Gene3D" id="4.10.240.10">
    <property type="entry name" value="Zn(2)-C6 fungal-type DNA-binding domain"/>
    <property type="match status" value="2"/>
</dbReference>
<dbReference type="PROSITE" id="PS00463">
    <property type="entry name" value="ZN2_CY6_FUNGAL_1"/>
    <property type="match status" value="1"/>
</dbReference>
<keyword evidence="3" id="KW-0862">Zinc</keyword>
<dbReference type="OrthoDB" id="25921at2759"/>
<keyword evidence="5" id="KW-0238">DNA-binding</keyword>
<keyword evidence="2" id="KW-0479">Metal-binding</keyword>
<keyword evidence="6" id="KW-0804">Transcription</keyword>
<dbReference type="SUPFAM" id="SSF57701">
    <property type="entry name" value="Zn2/Cys6 DNA-binding domain"/>
    <property type="match status" value="2"/>
</dbReference>
<dbReference type="InterPro" id="IPR007219">
    <property type="entry name" value="XnlR_reg_dom"/>
</dbReference>
<dbReference type="InterPro" id="IPR052202">
    <property type="entry name" value="Yeast_MetPath_Reg"/>
</dbReference>
<evidence type="ECO:0000256" key="8">
    <source>
        <dbReference type="SAM" id="MobiDB-lite"/>
    </source>
</evidence>
<evidence type="ECO:0000256" key="7">
    <source>
        <dbReference type="ARBA" id="ARBA00023242"/>
    </source>
</evidence>
<dbReference type="SMART" id="SM00906">
    <property type="entry name" value="Fungal_trans"/>
    <property type="match status" value="2"/>
</dbReference>